<dbReference type="EMBL" id="LGUT01000031">
    <property type="protein sequence ID" value="KOG91928.1"/>
    <property type="molecule type" value="Genomic_DNA"/>
</dbReference>
<accession>A0ABR5JEP1</accession>
<organism evidence="1 2">
    <name type="scientific">Streptomyces varsoviensis</name>
    <dbReference type="NCBI Taxonomy" id="67373"/>
    <lineage>
        <taxon>Bacteria</taxon>
        <taxon>Bacillati</taxon>
        <taxon>Actinomycetota</taxon>
        <taxon>Actinomycetes</taxon>
        <taxon>Kitasatosporales</taxon>
        <taxon>Streptomycetaceae</taxon>
        <taxon>Streptomyces</taxon>
    </lineage>
</organism>
<gene>
    <name evidence="1" type="ORF">ADK38_00480</name>
</gene>
<name>A0ABR5JEP1_9ACTN</name>
<sequence>MTVLTRERARSYTVSGVTAPVSFEHALFFSEREAARLSPRVDALVSYARPEAVRAAVGDGGQVLT</sequence>
<evidence type="ECO:0000313" key="2">
    <source>
        <dbReference type="Proteomes" id="UP000037020"/>
    </source>
</evidence>
<evidence type="ECO:0000313" key="1">
    <source>
        <dbReference type="EMBL" id="KOG91928.1"/>
    </source>
</evidence>
<proteinExistence type="predicted"/>
<comment type="caution">
    <text evidence="1">The sequence shown here is derived from an EMBL/GenBank/DDBJ whole genome shotgun (WGS) entry which is preliminary data.</text>
</comment>
<protein>
    <recommendedName>
        <fullName evidence="3">SAM-dependent methyltransferase</fullName>
    </recommendedName>
</protein>
<dbReference type="Proteomes" id="UP000037020">
    <property type="component" value="Unassembled WGS sequence"/>
</dbReference>
<evidence type="ECO:0008006" key="3">
    <source>
        <dbReference type="Google" id="ProtNLM"/>
    </source>
</evidence>
<feature type="non-terminal residue" evidence="1">
    <location>
        <position position="65"/>
    </location>
</feature>
<keyword evidence="2" id="KW-1185">Reference proteome</keyword>
<reference evidence="1 2" key="1">
    <citation type="submission" date="2015-07" db="EMBL/GenBank/DDBJ databases">
        <authorList>
            <person name="Ju K.-S."/>
            <person name="Doroghazi J.R."/>
            <person name="Metcalf W.W."/>
        </authorList>
    </citation>
    <scope>NUCLEOTIDE SEQUENCE [LARGE SCALE GENOMIC DNA]</scope>
    <source>
        <strain evidence="1 2">NRRL B-3589</strain>
    </source>
</reference>